<dbReference type="GO" id="GO:0016020">
    <property type="term" value="C:membrane"/>
    <property type="evidence" value="ECO:0007669"/>
    <property type="project" value="UniProtKB-SubCell"/>
</dbReference>
<keyword evidence="3 5" id="KW-1133">Transmembrane helix</keyword>
<evidence type="ECO:0000313" key="6">
    <source>
        <dbReference type="EMBL" id="PZQ45458.1"/>
    </source>
</evidence>
<dbReference type="InterPro" id="IPR007792">
    <property type="entry name" value="T4SS_VirB3/TrbD/AvhB"/>
</dbReference>
<evidence type="ECO:0000256" key="5">
    <source>
        <dbReference type="SAM" id="Phobius"/>
    </source>
</evidence>
<dbReference type="Pfam" id="PF05101">
    <property type="entry name" value="VirB3"/>
    <property type="match status" value="1"/>
</dbReference>
<evidence type="ECO:0000256" key="2">
    <source>
        <dbReference type="ARBA" id="ARBA00022692"/>
    </source>
</evidence>
<protein>
    <submittedName>
        <fullName evidence="6">Type VI secretion protein</fullName>
    </submittedName>
</protein>
<dbReference type="EMBL" id="QFQB01000048">
    <property type="protein sequence ID" value="PZQ45458.1"/>
    <property type="molecule type" value="Genomic_DNA"/>
</dbReference>
<feature type="transmembrane region" description="Helical" evidence="5">
    <location>
        <begin position="50"/>
        <end position="68"/>
    </location>
</feature>
<evidence type="ECO:0000256" key="1">
    <source>
        <dbReference type="ARBA" id="ARBA00004370"/>
    </source>
</evidence>
<keyword evidence="4 5" id="KW-0472">Membrane</keyword>
<reference evidence="6 7" key="1">
    <citation type="submission" date="2017-08" db="EMBL/GenBank/DDBJ databases">
        <title>Infants hospitalized years apart are colonized by the same room-sourced microbial strains.</title>
        <authorList>
            <person name="Brooks B."/>
            <person name="Olm M.R."/>
            <person name="Firek B.A."/>
            <person name="Baker R."/>
            <person name="Thomas B.C."/>
            <person name="Morowitz M.J."/>
            <person name="Banfield J.F."/>
        </authorList>
    </citation>
    <scope>NUCLEOTIDE SEQUENCE [LARGE SCALE GENOMIC DNA]</scope>
    <source>
        <strain evidence="6">S2_005_002_R2_29</strain>
    </source>
</reference>
<dbReference type="Proteomes" id="UP000249417">
    <property type="component" value="Unassembled WGS sequence"/>
</dbReference>
<evidence type="ECO:0000256" key="4">
    <source>
        <dbReference type="ARBA" id="ARBA00023136"/>
    </source>
</evidence>
<organism evidence="6 7">
    <name type="scientific">Micavibrio aeruginosavorus</name>
    <dbReference type="NCBI Taxonomy" id="349221"/>
    <lineage>
        <taxon>Bacteria</taxon>
        <taxon>Pseudomonadati</taxon>
        <taxon>Bdellovibrionota</taxon>
        <taxon>Bdellovibrionia</taxon>
        <taxon>Bdellovibrionales</taxon>
        <taxon>Pseudobdellovibrionaceae</taxon>
        <taxon>Micavibrio</taxon>
    </lineage>
</organism>
<proteinExistence type="predicted"/>
<accession>A0A2W5MYK4</accession>
<name>A0A2W5MYK4_9BACT</name>
<feature type="transmembrane region" description="Helical" evidence="5">
    <location>
        <begin position="20"/>
        <end position="44"/>
    </location>
</feature>
<sequence>MKKERVLADPLFTGMTRPPLTMGVPVELFGLNFMITGVGIVLFTALTAKVIFIACVTLPIHAIGYVATERDPHWMRVWLTKLNKCPPSKNKFFWKSNSYKP</sequence>
<dbReference type="AlphaFoldDB" id="A0A2W5MYK4"/>
<keyword evidence="2 5" id="KW-0812">Transmembrane</keyword>
<gene>
    <name evidence="6" type="ORF">DI551_07265</name>
</gene>
<comment type="caution">
    <text evidence="6">The sequence shown here is derived from an EMBL/GenBank/DDBJ whole genome shotgun (WGS) entry which is preliminary data.</text>
</comment>
<evidence type="ECO:0000313" key="7">
    <source>
        <dbReference type="Proteomes" id="UP000249417"/>
    </source>
</evidence>
<comment type="subcellular location">
    <subcellularLocation>
        <location evidence="1">Membrane</location>
    </subcellularLocation>
</comment>
<evidence type="ECO:0000256" key="3">
    <source>
        <dbReference type="ARBA" id="ARBA00022989"/>
    </source>
</evidence>